<evidence type="ECO:0000259" key="1">
    <source>
        <dbReference type="Pfam" id="PF03161"/>
    </source>
</evidence>
<organism evidence="2 3">
    <name type="scientific">Clostridium kluyveri</name>
    <dbReference type="NCBI Taxonomy" id="1534"/>
    <lineage>
        <taxon>Bacteria</taxon>
        <taxon>Bacillati</taxon>
        <taxon>Bacillota</taxon>
        <taxon>Clostridia</taxon>
        <taxon>Eubacteriales</taxon>
        <taxon>Clostridiaceae</taxon>
        <taxon>Clostridium</taxon>
    </lineage>
</organism>
<gene>
    <name evidence="2" type="ORF">BS101_11335</name>
</gene>
<name>A0A1L5F8I5_CLOKL</name>
<dbReference type="Proteomes" id="UP000184604">
    <property type="component" value="Chromosome"/>
</dbReference>
<dbReference type="AlphaFoldDB" id="A0A1L5F8I5"/>
<evidence type="ECO:0000313" key="3">
    <source>
        <dbReference type="Proteomes" id="UP000184604"/>
    </source>
</evidence>
<dbReference type="Pfam" id="PF03161">
    <property type="entry name" value="LAGLIDADG_2"/>
    <property type="match status" value="1"/>
</dbReference>
<sequence length="288" mass="34032">MPFVENTKVYKMNRIERNIIIGSLLGDGSLALYGRSKNAYYREHGCEKQIPYRKWKAEKLKNLDFKILTNCKNPKLCSPSSNIYTKLHNLFYKNGKKVLTPENILLLDHPIGLACLYMDDGSLVIDSSKRKNGSIYIFPRIYIYTLNFSKDENIILKNHIAKKFNIYTKLKKRKDGKHYILEINKKNEIIKFINTVNPFVEQIPCMHYKMKLRERFEEKRLTLINQGYKNINNWSENITENKYSKDEENFIIISKQAGISDRKIASHLGRNYWGIVDKVRRLKLQNRI</sequence>
<dbReference type="EMBL" id="CP018335">
    <property type="protein sequence ID" value="APM39293.1"/>
    <property type="molecule type" value="Genomic_DNA"/>
</dbReference>
<dbReference type="SUPFAM" id="SSF55608">
    <property type="entry name" value="Homing endonucleases"/>
    <property type="match status" value="1"/>
</dbReference>
<dbReference type="RefSeq" id="WP_073538920.1">
    <property type="nucleotide sequence ID" value="NZ_CP018335.1"/>
</dbReference>
<dbReference type="OrthoDB" id="2351986at2"/>
<dbReference type="InterPro" id="IPR004860">
    <property type="entry name" value="LAGLIDADG_dom"/>
</dbReference>
<proteinExistence type="predicted"/>
<feature type="domain" description="Homing endonuclease LAGLIDADG" evidence="1">
    <location>
        <begin position="17"/>
        <end position="187"/>
    </location>
</feature>
<reference evidence="2 3" key="1">
    <citation type="submission" date="2016-12" db="EMBL/GenBank/DDBJ databases">
        <title>Complete genome sequence of Clostridium kluyveri JZZ isolated from the pit mud of a Chinese flavor liquor-making factory.</title>
        <authorList>
            <person name="Wang Y."/>
        </authorList>
    </citation>
    <scope>NUCLEOTIDE SEQUENCE [LARGE SCALE GENOMIC DNA]</scope>
    <source>
        <strain evidence="2 3">JZZ</strain>
    </source>
</reference>
<dbReference type="GO" id="GO:0004519">
    <property type="term" value="F:endonuclease activity"/>
    <property type="evidence" value="ECO:0007669"/>
    <property type="project" value="InterPro"/>
</dbReference>
<protein>
    <recommendedName>
        <fullName evidence="1">Homing endonuclease LAGLIDADG domain-containing protein</fullName>
    </recommendedName>
</protein>
<dbReference type="InterPro" id="IPR027434">
    <property type="entry name" value="Homing_endonucl"/>
</dbReference>
<evidence type="ECO:0000313" key="2">
    <source>
        <dbReference type="EMBL" id="APM39293.1"/>
    </source>
</evidence>
<accession>A0A1L5F8I5</accession>
<dbReference type="Gene3D" id="3.10.28.10">
    <property type="entry name" value="Homing endonucleases"/>
    <property type="match status" value="2"/>
</dbReference>